<dbReference type="OrthoDB" id="416253at2759"/>
<gene>
    <name evidence="2" type="ORF">EW146_g318</name>
</gene>
<dbReference type="EMBL" id="SGPL01000006">
    <property type="protein sequence ID" value="THH21230.1"/>
    <property type="molecule type" value="Genomic_DNA"/>
</dbReference>
<dbReference type="Gene3D" id="3.20.20.100">
    <property type="entry name" value="NADP-dependent oxidoreductase domain"/>
    <property type="match status" value="1"/>
</dbReference>
<comment type="caution">
    <text evidence="2">The sequence shown here is derived from an EMBL/GenBank/DDBJ whole genome shotgun (WGS) entry which is preliminary data.</text>
</comment>
<sequence length="152" mass="16200">MTCSLFYGARQPEPDHPHRPALTFPSLSLSSPQARSTSTSLASTHSTSISITILTAAADGQRGTSTSMALTQNSTSLTLGFSTGITLYHKDVMDMAAAAIKAGFTHLDSTQAYDNEDSLSVSIIASEKPRSELFITTELYMLNVGTIVHESL</sequence>
<evidence type="ECO:0000313" key="2">
    <source>
        <dbReference type="EMBL" id="THH21230.1"/>
    </source>
</evidence>
<proteinExistence type="predicted"/>
<protein>
    <recommendedName>
        <fullName evidence="4">NADP-dependent oxidoreductase domain-containing protein</fullName>
    </recommendedName>
</protein>
<dbReference type="InterPro" id="IPR036812">
    <property type="entry name" value="NAD(P)_OxRdtase_dom_sf"/>
</dbReference>
<feature type="region of interest" description="Disordered" evidence="1">
    <location>
        <begin position="1"/>
        <end position="21"/>
    </location>
</feature>
<dbReference type="AlphaFoldDB" id="A0A4S4MDT3"/>
<name>A0A4S4MDT3_9AGAM</name>
<keyword evidence="3" id="KW-1185">Reference proteome</keyword>
<accession>A0A4S4MDT3</accession>
<organism evidence="2 3">
    <name type="scientific">Bondarzewia mesenterica</name>
    <dbReference type="NCBI Taxonomy" id="1095465"/>
    <lineage>
        <taxon>Eukaryota</taxon>
        <taxon>Fungi</taxon>
        <taxon>Dikarya</taxon>
        <taxon>Basidiomycota</taxon>
        <taxon>Agaricomycotina</taxon>
        <taxon>Agaricomycetes</taxon>
        <taxon>Russulales</taxon>
        <taxon>Bondarzewiaceae</taxon>
        <taxon>Bondarzewia</taxon>
    </lineage>
</organism>
<reference evidence="2 3" key="1">
    <citation type="submission" date="2019-02" db="EMBL/GenBank/DDBJ databases">
        <title>Genome sequencing of the rare red list fungi Bondarzewia mesenterica.</title>
        <authorList>
            <person name="Buettner E."/>
            <person name="Kellner H."/>
        </authorList>
    </citation>
    <scope>NUCLEOTIDE SEQUENCE [LARGE SCALE GENOMIC DNA]</scope>
    <source>
        <strain evidence="2 3">DSM 108281</strain>
    </source>
</reference>
<evidence type="ECO:0000256" key="1">
    <source>
        <dbReference type="SAM" id="MobiDB-lite"/>
    </source>
</evidence>
<evidence type="ECO:0008006" key="4">
    <source>
        <dbReference type="Google" id="ProtNLM"/>
    </source>
</evidence>
<evidence type="ECO:0000313" key="3">
    <source>
        <dbReference type="Proteomes" id="UP000310158"/>
    </source>
</evidence>
<dbReference type="SUPFAM" id="SSF51430">
    <property type="entry name" value="NAD(P)-linked oxidoreductase"/>
    <property type="match status" value="1"/>
</dbReference>
<dbReference type="Proteomes" id="UP000310158">
    <property type="component" value="Unassembled WGS sequence"/>
</dbReference>